<dbReference type="SUPFAM" id="SSF52540">
    <property type="entry name" value="P-loop containing nucleoside triphosphate hydrolases"/>
    <property type="match status" value="1"/>
</dbReference>
<comment type="similarity">
    <text evidence="6">Belongs to the SIMIBI class G3E GTPase family. ZNG1 subfamily.</text>
</comment>
<dbReference type="PANTHER" id="PTHR13748:SF31">
    <property type="entry name" value="ZINC-REGULATED GTPASE METALLOPROTEIN ACTIVATOR 1A-RELATED"/>
    <property type="match status" value="1"/>
</dbReference>
<keyword evidence="4" id="KW-0342">GTP-binding</keyword>
<dbReference type="Pfam" id="PF02492">
    <property type="entry name" value="cobW"/>
    <property type="match status" value="1"/>
</dbReference>
<dbReference type="EMBL" id="HBJA01095463">
    <property type="protein sequence ID" value="CAE0821882.1"/>
    <property type="molecule type" value="Transcribed_RNA"/>
</dbReference>
<dbReference type="GO" id="GO:0016787">
    <property type="term" value="F:hydrolase activity"/>
    <property type="evidence" value="ECO:0007669"/>
    <property type="project" value="UniProtKB-KW"/>
</dbReference>
<evidence type="ECO:0000256" key="5">
    <source>
        <dbReference type="ARBA" id="ARBA00023186"/>
    </source>
</evidence>
<evidence type="ECO:0000259" key="10">
    <source>
        <dbReference type="Pfam" id="PF07683"/>
    </source>
</evidence>
<evidence type="ECO:0000256" key="2">
    <source>
        <dbReference type="ARBA" id="ARBA00022801"/>
    </source>
</evidence>
<feature type="region of interest" description="Disordered" evidence="8">
    <location>
        <begin position="1"/>
        <end position="38"/>
    </location>
</feature>
<organism evidence="11">
    <name type="scientific">Eutreptiella gymnastica</name>
    <dbReference type="NCBI Taxonomy" id="73025"/>
    <lineage>
        <taxon>Eukaryota</taxon>
        <taxon>Discoba</taxon>
        <taxon>Euglenozoa</taxon>
        <taxon>Euglenida</taxon>
        <taxon>Spirocuta</taxon>
        <taxon>Euglenophyceae</taxon>
        <taxon>Eutreptiales</taxon>
        <taxon>Eutreptiaceae</taxon>
        <taxon>Eutreptiella</taxon>
    </lineage>
</organism>
<dbReference type="PANTHER" id="PTHR13748">
    <property type="entry name" value="COBW-RELATED"/>
    <property type="match status" value="1"/>
</dbReference>
<dbReference type="Gene3D" id="3.30.1220.10">
    <property type="entry name" value="CobW-like, C-terminal domain"/>
    <property type="match status" value="1"/>
</dbReference>
<keyword evidence="3" id="KW-0862">Zinc</keyword>
<dbReference type="InterPro" id="IPR051316">
    <property type="entry name" value="Zinc-reg_GTPase_activator"/>
</dbReference>
<evidence type="ECO:0000256" key="4">
    <source>
        <dbReference type="ARBA" id="ARBA00023134"/>
    </source>
</evidence>
<dbReference type="InterPro" id="IPR003495">
    <property type="entry name" value="CobW/HypB/UreG_nucleotide-bd"/>
</dbReference>
<dbReference type="GO" id="GO:0005525">
    <property type="term" value="F:GTP binding"/>
    <property type="evidence" value="ECO:0007669"/>
    <property type="project" value="UniProtKB-KW"/>
</dbReference>
<dbReference type="SUPFAM" id="SSF90002">
    <property type="entry name" value="Hypothetical protein YjiA, C-terminal domain"/>
    <property type="match status" value="1"/>
</dbReference>
<evidence type="ECO:0000256" key="1">
    <source>
        <dbReference type="ARBA" id="ARBA00022741"/>
    </source>
</evidence>
<proteinExistence type="inferred from homology"/>
<comment type="catalytic activity">
    <reaction evidence="7">
        <text>GTP + H2O = GDP + phosphate + H(+)</text>
        <dbReference type="Rhea" id="RHEA:19669"/>
        <dbReference type="ChEBI" id="CHEBI:15377"/>
        <dbReference type="ChEBI" id="CHEBI:15378"/>
        <dbReference type="ChEBI" id="CHEBI:37565"/>
        <dbReference type="ChEBI" id="CHEBI:43474"/>
        <dbReference type="ChEBI" id="CHEBI:58189"/>
    </reaction>
    <physiologicalReaction direction="left-to-right" evidence="7">
        <dbReference type="Rhea" id="RHEA:19670"/>
    </physiologicalReaction>
</comment>
<keyword evidence="2" id="KW-0378">Hydrolase</keyword>
<evidence type="ECO:0000256" key="6">
    <source>
        <dbReference type="ARBA" id="ARBA00034320"/>
    </source>
</evidence>
<protein>
    <recommendedName>
        <fullName evidence="12">CobW C-terminal domain-containing protein</fullName>
    </recommendedName>
</protein>
<keyword evidence="5" id="KW-0143">Chaperone</keyword>
<sequence length="418" mass="45305">MDSDDDCPNLIEVEPTSLPPPNATLQQKPAHTADGDTAALGPKKKVPVTILTGFLGSGKTTLLHYILTANHDLKIAVIMNEFSIAGAAIEKQLTLAKEGQLVDDWVEMPNGCICCSAKGEAVSIIETMLKRKGMDHVIIETSGLADPGPIVTSFWVDEALESSIFLDGVITVVDAKNIAGYLATPKAHTNESSTVATEAQQEEDGVGGFLEATQQIAYADKLIINKADLVNETQIQHVQGLLRRVNAAAEMQCASFAVVEDVRRLLHINSLALDQDITQKVQPSTLPQPCGECNDTHGHGHGHEHGHTHVHTDNVGTSYVEFKGWVADEAGIERLMTELLCTKHTDGFRVMRMKALLHVQGQETATVLQAVADMWDTRNTAVAITDATPVNKVVFIGRNLHRRDLEGLILRHCGLADF</sequence>
<dbReference type="Pfam" id="PF07683">
    <property type="entry name" value="CobW_C"/>
    <property type="match status" value="1"/>
</dbReference>
<name>A0A7S4LDA5_9EUGL</name>
<evidence type="ECO:0008006" key="12">
    <source>
        <dbReference type="Google" id="ProtNLM"/>
    </source>
</evidence>
<dbReference type="Gene3D" id="3.40.50.300">
    <property type="entry name" value="P-loop containing nucleotide triphosphate hydrolases"/>
    <property type="match status" value="1"/>
</dbReference>
<evidence type="ECO:0000256" key="3">
    <source>
        <dbReference type="ARBA" id="ARBA00022833"/>
    </source>
</evidence>
<dbReference type="InterPro" id="IPR036627">
    <property type="entry name" value="CobW-likC_sf"/>
</dbReference>
<dbReference type="AlphaFoldDB" id="A0A7S4LDA5"/>
<accession>A0A7S4LDA5</accession>
<evidence type="ECO:0000256" key="7">
    <source>
        <dbReference type="ARBA" id="ARBA00049117"/>
    </source>
</evidence>
<keyword evidence="1" id="KW-0547">Nucleotide-binding</keyword>
<dbReference type="GO" id="GO:0005737">
    <property type="term" value="C:cytoplasm"/>
    <property type="evidence" value="ECO:0007669"/>
    <property type="project" value="TreeGrafter"/>
</dbReference>
<evidence type="ECO:0000259" key="9">
    <source>
        <dbReference type="Pfam" id="PF02492"/>
    </source>
</evidence>
<dbReference type="CDD" id="cd03112">
    <property type="entry name" value="CobW-like"/>
    <property type="match status" value="1"/>
</dbReference>
<feature type="domain" description="CobW/HypB/UreG nucleotide-binding" evidence="9">
    <location>
        <begin position="47"/>
        <end position="251"/>
    </location>
</feature>
<evidence type="ECO:0000313" key="11">
    <source>
        <dbReference type="EMBL" id="CAE0821882.1"/>
    </source>
</evidence>
<dbReference type="InterPro" id="IPR027417">
    <property type="entry name" value="P-loop_NTPase"/>
</dbReference>
<reference evidence="11" key="1">
    <citation type="submission" date="2021-01" db="EMBL/GenBank/DDBJ databases">
        <authorList>
            <person name="Corre E."/>
            <person name="Pelletier E."/>
            <person name="Niang G."/>
            <person name="Scheremetjew M."/>
            <person name="Finn R."/>
            <person name="Kale V."/>
            <person name="Holt S."/>
            <person name="Cochrane G."/>
            <person name="Meng A."/>
            <person name="Brown T."/>
            <person name="Cohen L."/>
        </authorList>
    </citation>
    <scope>NUCLEOTIDE SEQUENCE</scope>
    <source>
        <strain evidence="11">CCMP1594</strain>
    </source>
</reference>
<feature type="domain" description="CobW C-terminal" evidence="10">
    <location>
        <begin position="336"/>
        <end position="406"/>
    </location>
</feature>
<dbReference type="InterPro" id="IPR011629">
    <property type="entry name" value="CobW-like_C"/>
</dbReference>
<gene>
    <name evidence="11" type="ORF">EGYM00163_LOCUS33059</name>
</gene>
<evidence type="ECO:0000256" key="8">
    <source>
        <dbReference type="SAM" id="MobiDB-lite"/>
    </source>
</evidence>